<evidence type="ECO:0000259" key="1">
    <source>
        <dbReference type="PROSITE" id="PS50879"/>
    </source>
</evidence>
<evidence type="ECO:0000313" key="2">
    <source>
        <dbReference type="EMBL" id="MBB2989681.1"/>
    </source>
</evidence>
<dbReference type="InterPro" id="IPR002156">
    <property type="entry name" value="RNaseH_domain"/>
</dbReference>
<proteinExistence type="predicted"/>
<comment type="caution">
    <text evidence="2">The sequence shown here is derived from an EMBL/GenBank/DDBJ whole genome shotgun (WGS) entry which is preliminary data.</text>
</comment>
<dbReference type="AlphaFoldDB" id="A0A839QAV6"/>
<evidence type="ECO:0000313" key="3">
    <source>
        <dbReference type="Proteomes" id="UP000550501"/>
    </source>
</evidence>
<dbReference type="GO" id="GO:0004523">
    <property type="term" value="F:RNA-DNA hybrid ribonuclease activity"/>
    <property type="evidence" value="ECO:0007669"/>
    <property type="project" value="InterPro"/>
</dbReference>
<sequence>MAPKPVACRRSIDIVAARPRPVMSVALALGHRGGSTFAYAACSEEQRWAGTVEAESADTAALDVIRHIRSCSDIERIKFLVPLPARSTLWALRDEVALLMPGVWIERPRFTDEELVRHAHAGLRATLAAAPVVVATDGSVRGKITGYGWLASSGEYGLQGFRHSVRLVGPQVVLVAELRAIGAAVQKLQGRDMTVLSDSKLAVWMVKRWMDGEDVLPEGYSAYRESGRTPGLVRARQMIFEERERITPGWVKGHRGEPLNEGADALARLASRFAAGDSMLDGPEYHRRAVELATTFSREFSRARSA</sequence>
<dbReference type="InterPro" id="IPR012337">
    <property type="entry name" value="RNaseH-like_sf"/>
</dbReference>
<dbReference type="Gene3D" id="3.30.420.10">
    <property type="entry name" value="Ribonuclease H-like superfamily/Ribonuclease H"/>
    <property type="match status" value="1"/>
</dbReference>
<dbReference type="PROSITE" id="PS50879">
    <property type="entry name" value="RNASE_H_1"/>
    <property type="match status" value="1"/>
</dbReference>
<dbReference type="RefSeq" id="WP_183466954.1">
    <property type="nucleotide sequence ID" value="NZ_JACHVU010000002.1"/>
</dbReference>
<dbReference type="GO" id="GO:0003676">
    <property type="term" value="F:nucleic acid binding"/>
    <property type="evidence" value="ECO:0007669"/>
    <property type="project" value="InterPro"/>
</dbReference>
<keyword evidence="3" id="KW-1185">Reference proteome</keyword>
<reference evidence="2 3" key="1">
    <citation type="submission" date="2020-08" db="EMBL/GenBank/DDBJ databases">
        <title>The Agave Microbiome: Exploring the role of microbial communities in plant adaptations to desert environments.</title>
        <authorList>
            <person name="Partida-Martinez L.P."/>
        </authorList>
    </citation>
    <scope>NUCLEOTIDE SEQUENCE [LARGE SCALE GENOMIC DNA]</scope>
    <source>
        <strain evidence="2 3">AT2.18</strain>
    </source>
</reference>
<dbReference type="EMBL" id="JACHVU010000002">
    <property type="protein sequence ID" value="MBB2989681.1"/>
    <property type="molecule type" value="Genomic_DNA"/>
</dbReference>
<dbReference type="SUPFAM" id="SSF53098">
    <property type="entry name" value="Ribonuclease H-like"/>
    <property type="match status" value="1"/>
</dbReference>
<accession>A0A839QAV6</accession>
<dbReference type="InterPro" id="IPR036397">
    <property type="entry name" value="RNaseH_sf"/>
</dbReference>
<organism evidence="2 3">
    <name type="scientific">Mycolicibacterium iranicum</name>
    <name type="common">Mycobacterium iranicum</name>
    <dbReference type="NCBI Taxonomy" id="912594"/>
    <lineage>
        <taxon>Bacteria</taxon>
        <taxon>Bacillati</taxon>
        <taxon>Actinomycetota</taxon>
        <taxon>Actinomycetes</taxon>
        <taxon>Mycobacteriales</taxon>
        <taxon>Mycobacteriaceae</taxon>
        <taxon>Mycolicibacterium</taxon>
    </lineage>
</organism>
<dbReference type="Pfam" id="PF00075">
    <property type="entry name" value="RNase_H"/>
    <property type="match status" value="1"/>
</dbReference>
<feature type="domain" description="RNase H type-1" evidence="1">
    <location>
        <begin position="128"/>
        <end position="272"/>
    </location>
</feature>
<name>A0A839QAV6_MYCIR</name>
<dbReference type="Proteomes" id="UP000550501">
    <property type="component" value="Unassembled WGS sequence"/>
</dbReference>
<gene>
    <name evidence="2" type="ORF">FHR72_001144</name>
</gene>
<protein>
    <submittedName>
        <fullName evidence="2">Ribonuclease HI</fullName>
    </submittedName>
</protein>